<gene>
    <name evidence="2" type="ORF">C7402_103351</name>
</gene>
<keyword evidence="1" id="KW-0812">Transmembrane</keyword>
<dbReference type="RefSeq" id="WP_279635540.1">
    <property type="nucleotide sequence ID" value="NZ_QEOB01000003.1"/>
</dbReference>
<sequence length="44" mass="4795">MLNHLRRRLRSLAQMGEDEGINVAILAGCIYVLLVILCLVAVSG</sequence>
<feature type="transmembrane region" description="Helical" evidence="1">
    <location>
        <begin position="21"/>
        <end position="42"/>
    </location>
</feature>
<keyword evidence="1" id="KW-0472">Membrane</keyword>
<accession>A0ABX5KT30</accession>
<dbReference type="EMBL" id="QEOB01000003">
    <property type="protein sequence ID" value="PVX85773.1"/>
    <property type="molecule type" value="Genomic_DNA"/>
</dbReference>
<proteinExistence type="predicted"/>
<dbReference type="Proteomes" id="UP000245712">
    <property type="component" value="Unassembled WGS sequence"/>
</dbReference>
<evidence type="ECO:0000313" key="2">
    <source>
        <dbReference type="EMBL" id="PVX85773.1"/>
    </source>
</evidence>
<keyword evidence="1" id="KW-1133">Transmembrane helix</keyword>
<name>A0ABX5KT30_9BURK</name>
<protein>
    <submittedName>
        <fullName evidence="2">Uncharacterized protein</fullName>
    </submittedName>
</protein>
<organism evidence="2 3">
    <name type="scientific">Paraburkholderia unamae</name>
    <dbReference type="NCBI Taxonomy" id="219649"/>
    <lineage>
        <taxon>Bacteria</taxon>
        <taxon>Pseudomonadati</taxon>
        <taxon>Pseudomonadota</taxon>
        <taxon>Betaproteobacteria</taxon>
        <taxon>Burkholderiales</taxon>
        <taxon>Burkholderiaceae</taxon>
        <taxon>Paraburkholderia</taxon>
    </lineage>
</organism>
<evidence type="ECO:0000256" key="1">
    <source>
        <dbReference type="SAM" id="Phobius"/>
    </source>
</evidence>
<keyword evidence="3" id="KW-1185">Reference proteome</keyword>
<comment type="caution">
    <text evidence="2">The sequence shown here is derived from an EMBL/GenBank/DDBJ whole genome shotgun (WGS) entry which is preliminary data.</text>
</comment>
<reference evidence="2 3" key="1">
    <citation type="submission" date="2018-05" db="EMBL/GenBank/DDBJ databases">
        <title>Genomic Encyclopedia of Type Strains, Phase IV (KMG-V): Genome sequencing to study the core and pangenomes of soil and plant-associated prokaryotes.</title>
        <authorList>
            <person name="Whitman W."/>
        </authorList>
    </citation>
    <scope>NUCLEOTIDE SEQUENCE [LARGE SCALE GENOMIC DNA]</scope>
    <source>
        <strain evidence="2 3">SCZa-39</strain>
    </source>
</reference>
<evidence type="ECO:0000313" key="3">
    <source>
        <dbReference type="Proteomes" id="UP000245712"/>
    </source>
</evidence>